<protein>
    <submittedName>
        <fullName evidence="3">Acyl-peptide hydrolase-like protein</fullName>
    </submittedName>
</protein>
<feature type="region of interest" description="Disordered" evidence="1">
    <location>
        <begin position="1"/>
        <end position="20"/>
    </location>
</feature>
<dbReference type="InterPro" id="IPR029058">
    <property type="entry name" value="AB_hydrolase_fold"/>
</dbReference>
<dbReference type="Gene3D" id="3.40.50.1820">
    <property type="entry name" value="alpha/beta hydrolase"/>
    <property type="match status" value="1"/>
</dbReference>
<reference evidence="3 4" key="2">
    <citation type="journal article" date="2014" name="PLoS ONE">
        <title>Evolution of mitochondria reconstructed from the energy metabolism of living bacteria.</title>
        <authorList>
            <person name="Degli Esposti M."/>
            <person name="Chouaia B."/>
            <person name="Comandatore F."/>
            <person name="Crotti E."/>
            <person name="Sassera D."/>
            <person name="Lievens P.M."/>
            <person name="Daffonchio D."/>
            <person name="Bandi C."/>
        </authorList>
    </citation>
    <scope>NUCLEOTIDE SEQUENCE [LARGE SCALE GENOMIC DNA]</scope>
    <source>
        <strain evidence="3 4">SF2.1</strain>
    </source>
</reference>
<dbReference type="Proteomes" id="UP000027583">
    <property type="component" value="Unassembled WGS sequence"/>
</dbReference>
<dbReference type="Pfam" id="PF00326">
    <property type="entry name" value="Peptidase_S9"/>
    <property type="match status" value="1"/>
</dbReference>
<reference evidence="3 4" key="1">
    <citation type="journal article" date="2014" name="Genome Biol. Evol.">
        <title>Acetic acid bacteria genomes reveal functional traits for adaptation to life in insect guts.</title>
        <authorList>
            <person name="Chouaia B."/>
            <person name="Gaiarsa S."/>
            <person name="Crotti E."/>
            <person name="Comandatore F."/>
            <person name="Degli Esposti M."/>
            <person name="Ricci I."/>
            <person name="Alma A."/>
            <person name="Favia G."/>
            <person name="Bandi C."/>
            <person name="Daffonchio D."/>
        </authorList>
    </citation>
    <scope>NUCLEOTIDE SEQUENCE [LARGE SCALE GENOMIC DNA]</scope>
    <source>
        <strain evidence="3 4">SF2.1</strain>
    </source>
</reference>
<name>A0A060QJ91_9PROT</name>
<dbReference type="AlphaFoldDB" id="A0A060QJ91"/>
<dbReference type="SUPFAM" id="SSF53474">
    <property type="entry name" value="alpha/beta-Hydrolases"/>
    <property type="match status" value="1"/>
</dbReference>
<dbReference type="EMBL" id="CBLX010000023">
    <property type="protein sequence ID" value="CDG40733.1"/>
    <property type="molecule type" value="Genomic_DNA"/>
</dbReference>
<feature type="domain" description="Peptidase S9 prolyl oligopeptidase catalytic" evidence="2">
    <location>
        <begin position="451"/>
        <end position="658"/>
    </location>
</feature>
<evidence type="ECO:0000313" key="3">
    <source>
        <dbReference type="EMBL" id="CDG40733.1"/>
    </source>
</evidence>
<evidence type="ECO:0000259" key="2">
    <source>
        <dbReference type="Pfam" id="PF00326"/>
    </source>
</evidence>
<dbReference type="PANTHER" id="PTHR43056">
    <property type="entry name" value="PEPTIDASE S9 PROLYL OLIGOPEPTIDASE"/>
    <property type="match status" value="1"/>
</dbReference>
<gene>
    <name evidence="3" type="ORF">ASAP_2688</name>
</gene>
<evidence type="ECO:0000313" key="4">
    <source>
        <dbReference type="Proteomes" id="UP000027583"/>
    </source>
</evidence>
<dbReference type="GO" id="GO:0008236">
    <property type="term" value="F:serine-type peptidase activity"/>
    <property type="evidence" value="ECO:0007669"/>
    <property type="project" value="InterPro"/>
</dbReference>
<organism evidence="3 4">
    <name type="scientific">Asaia bogorensis</name>
    <dbReference type="NCBI Taxonomy" id="91915"/>
    <lineage>
        <taxon>Bacteria</taxon>
        <taxon>Pseudomonadati</taxon>
        <taxon>Pseudomonadota</taxon>
        <taxon>Alphaproteobacteria</taxon>
        <taxon>Acetobacterales</taxon>
        <taxon>Acetobacteraceae</taxon>
        <taxon>Asaia</taxon>
    </lineage>
</organism>
<dbReference type="eggNOG" id="COG1506">
    <property type="taxonomic scope" value="Bacteria"/>
</dbReference>
<comment type="caution">
    <text evidence="3">The sequence shown here is derived from an EMBL/GenBank/DDBJ whole genome shotgun (WGS) entry which is preliminary data.</text>
</comment>
<dbReference type="InterPro" id="IPR050585">
    <property type="entry name" value="Xaa-Pro_dipeptidyl-ppase/CocE"/>
</dbReference>
<evidence type="ECO:0000256" key="1">
    <source>
        <dbReference type="SAM" id="MobiDB-lite"/>
    </source>
</evidence>
<dbReference type="GO" id="GO:0006508">
    <property type="term" value="P:proteolysis"/>
    <property type="evidence" value="ECO:0007669"/>
    <property type="project" value="InterPro"/>
</dbReference>
<sequence length="663" mass="72586">MPESRSQENSSDGFSRIILNPMTNPSSIPSGAWPSWVSSDLVAGRSVSLSELQAQGDRLYWLEGRPQEGGRTALVSLKRGETPRDLLPIDYQIGTNVHEYGGGAYEVSSCQKVVFSDRKTGAVSLYHPDGSITPMACTAGCAYADFSFDATGSGVFCVREDHRGEGEPRAAIVWLDRQDEIVLVEGDDFYAAPRPAPGNGHLAWISWSHPDMPWDATRFLIAPLSWQARRPHIGATRILAGDGTRCSCVDPVWESADTLLVSLDAQGSWRPCRFFIPNETDTPVGPDYLPDPRGETGFPHWVFGQRSLSPIGEGRVMAQIITEGLSRTALFENGVWTTWPHIDAAQVPVWFGDEPAWIETAPDAPPAIVIGHPQRIIRRAFDFPQGIDAQDCAIARPITFPVGHDASGRESTLSHALFYAPANRHHSLADNEKPPLVVMAHGGPTGRASTAFSFKVQWWTSRGFAVLDVNYRGSTGFGRTYREALNGQWGVVDVQDCIAAVRHVVAQGLVDPARCVIRGSSAGGLTVLMALAMSDVFAAGCSLYGVTDLRALAEETHKFESRYLDRLIGPYPEQADLYLRRSPISHVATIISPTLFLHGDQDKVVPLAQAQAMHDALVARERQSALHIYPGEGHGFRQQQTLQDSFTRELAFYQQVFASSQNA</sequence>
<accession>A0A060QJ91</accession>
<dbReference type="InterPro" id="IPR001375">
    <property type="entry name" value="Peptidase_S9_cat"/>
</dbReference>
<proteinExistence type="predicted"/>
<dbReference type="PANTHER" id="PTHR43056:SF5">
    <property type="entry name" value="PEPTIDASE S9 PROLYL OLIGOPEPTIDASE CATALYTIC DOMAIN-CONTAINING PROTEIN"/>
    <property type="match status" value="1"/>
</dbReference>